<keyword evidence="10" id="KW-1185">Reference proteome</keyword>
<dbReference type="Pfam" id="PF01127">
    <property type="entry name" value="Sdh_cyt"/>
    <property type="match status" value="1"/>
</dbReference>
<dbReference type="Gene3D" id="1.20.1300.10">
    <property type="entry name" value="Fumarate reductase/succinate dehydrogenase, transmembrane subunit"/>
    <property type="match status" value="1"/>
</dbReference>
<keyword evidence="7 8" id="KW-0472">Membrane</keyword>
<keyword evidence="3 8" id="KW-0812">Transmembrane</keyword>
<evidence type="ECO:0000256" key="5">
    <source>
        <dbReference type="ARBA" id="ARBA00022989"/>
    </source>
</evidence>
<dbReference type="SUPFAM" id="SSF81343">
    <property type="entry name" value="Fumarate reductase respiratory complex transmembrane subunits"/>
    <property type="match status" value="1"/>
</dbReference>
<dbReference type="EMBL" id="LGKP01000035">
    <property type="protein sequence ID" value="KPL81251.1"/>
    <property type="molecule type" value="Genomic_DNA"/>
</dbReference>
<accession>A0A0P6XLP6</accession>
<keyword evidence="2" id="KW-0349">Heme</keyword>
<evidence type="ECO:0000313" key="10">
    <source>
        <dbReference type="Proteomes" id="UP000050277"/>
    </source>
</evidence>
<dbReference type="InterPro" id="IPR034804">
    <property type="entry name" value="SQR/QFR_C/D"/>
</dbReference>
<reference evidence="9 10" key="1">
    <citation type="submission" date="2015-07" db="EMBL/GenBank/DDBJ databases">
        <title>Whole genome sequence of Herpetosiphon geysericola DSM 7119.</title>
        <authorList>
            <person name="Hemp J."/>
            <person name="Ward L.M."/>
            <person name="Pace L.A."/>
            <person name="Fischer W.W."/>
        </authorList>
    </citation>
    <scope>NUCLEOTIDE SEQUENCE [LARGE SCALE GENOMIC DNA]</scope>
    <source>
        <strain evidence="9 10">DSM 7119</strain>
    </source>
</reference>
<evidence type="ECO:0000256" key="7">
    <source>
        <dbReference type="ARBA" id="ARBA00023136"/>
    </source>
</evidence>
<feature type="transmembrane region" description="Helical" evidence="8">
    <location>
        <begin position="32"/>
        <end position="51"/>
    </location>
</feature>
<evidence type="ECO:0000256" key="8">
    <source>
        <dbReference type="SAM" id="Phobius"/>
    </source>
</evidence>
<gene>
    <name evidence="9" type="ORF">SE18_21465</name>
</gene>
<feature type="transmembrane region" description="Helical" evidence="8">
    <location>
        <begin position="72"/>
        <end position="90"/>
    </location>
</feature>
<sequence length="133" mass="15117">MVHRDVISVTSRAQKVKVEPGAGTLLWILQRLSSYGLLLFLPIHLYFTYFTKLDTPVLTYEGARETFRAFPLWYVLNEGLLLLCALFHGLNGFRNVIYDWTTNSAVRHTVNFVLIVLGIAGAILGFWTLWALA</sequence>
<dbReference type="RefSeq" id="WP_054536517.1">
    <property type="nucleotide sequence ID" value="NZ_LGKP01000035.1"/>
</dbReference>
<dbReference type="AlphaFoldDB" id="A0A0P6XLP6"/>
<evidence type="ECO:0008006" key="11">
    <source>
        <dbReference type="Google" id="ProtNLM"/>
    </source>
</evidence>
<dbReference type="STRING" id="70996.SE18_21465"/>
<feature type="transmembrane region" description="Helical" evidence="8">
    <location>
        <begin position="110"/>
        <end position="132"/>
    </location>
</feature>
<name>A0A0P6XLP6_9CHLR</name>
<protein>
    <recommendedName>
        <fullName evidence="11">Succinate dehydrogenase</fullName>
    </recommendedName>
</protein>
<comment type="caution">
    <text evidence="9">The sequence shown here is derived from an EMBL/GenBank/DDBJ whole genome shotgun (WGS) entry which is preliminary data.</text>
</comment>
<evidence type="ECO:0000313" key="9">
    <source>
        <dbReference type="EMBL" id="KPL81251.1"/>
    </source>
</evidence>
<keyword evidence="5 8" id="KW-1133">Transmembrane helix</keyword>
<evidence type="ECO:0000256" key="6">
    <source>
        <dbReference type="ARBA" id="ARBA00023004"/>
    </source>
</evidence>
<dbReference type="InterPro" id="IPR000701">
    <property type="entry name" value="SuccDH_FuR_B_TM-su"/>
</dbReference>
<dbReference type="GO" id="GO:0046872">
    <property type="term" value="F:metal ion binding"/>
    <property type="evidence" value="ECO:0007669"/>
    <property type="project" value="UniProtKB-KW"/>
</dbReference>
<dbReference type="GO" id="GO:0016020">
    <property type="term" value="C:membrane"/>
    <property type="evidence" value="ECO:0007669"/>
    <property type="project" value="UniProtKB-SubCell"/>
</dbReference>
<dbReference type="OrthoDB" id="9790074at2"/>
<evidence type="ECO:0000256" key="4">
    <source>
        <dbReference type="ARBA" id="ARBA00022723"/>
    </source>
</evidence>
<evidence type="ECO:0000256" key="3">
    <source>
        <dbReference type="ARBA" id="ARBA00022692"/>
    </source>
</evidence>
<keyword evidence="4" id="KW-0479">Metal-binding</keyword>
<proteinExistence type="predicted"/>
<keyword evidence="6" id="KW-0408">Iron</keyword>
<evidence type="ECO:0000256" key="1">
    <source>
        <dbReference type="ARBA" id="ARBA00004370"/>
    </source>
</evidence>
<organism evidence="9 10">
    <name type="scientific">Herpetosiphon geysericola</name>
    <dbReference type="NCBI Taxonomy" id="70996"/>
    <lineage>
        <taxon>Bacteria</taxon>
        <taxon>Bacillati</taxon>
        <taxon>Chloroflexota</taxon>
        <taxon>Chloroflexia</taxon>
        <taxon>Herpetosiphonales</taxon>
        <taxon>Herpetosiphonaceae</taxon>
        <taxon>Herpetosiphon</taxon>
    </lineage>
</organism>
<comment type="subcellular location">
    <subcellularLocation>
        <location evidence="1">Membrane</location>
    </subcellularLocation>
</comment>
<evidence type="ECO:0000256" key="2">
    <source>
        <dbReference type="ARBA" id="ARBA00022617"/>
    </source>
</evidence>
<dbReference type="Proteomes" id="UP000050277">
    <property type="component" value="Unassembled WGS sequence"/>
</dbReference>